<organism evidence="18 19">
    <name type="scientific">Marinospirillum celere</name>
    <dbReference type="NCBI Taxonomy" id="1122252"/>
    <lineage>
        <taxon>Bacteria</taxon>
        <taxon>Pseudomonadati</taxon>
        <taxon>Pseudomonadota</taxon>
        <taxon>Gammaproteobacteria</taxon>
        <taxon>Oceanospirillales</taxon>
        <taxon>Oceanospirillaceae</taxon>
        <taxon>Marinospirillum</taxon>
    </lineage>
</organism>
<reference evidence="18 19" key="1">
    <citation type="submission" date="2016-10" db="EMBL/GenBank/DDBJ databases">
        <authorList>
            <person name="de Groot N.N."/>
        </authorList>
    </citation>
    <scope>NUCLEOTIDE SEQUENCE [LARGE SCALE GENOMIC DNA]</scope>
    <source>
        <strain evidence="18 19">DSM 18438</strain>
    </source>
</reference>
<dbReference type="EMBL" id="FOLH01000005">
    <property type="protein sequence ID" value="SFC39351.1"/>
    <property type="molecule type" value="Genomic_DNA"/>
</dbReference>
<accession>A0A1I1ITW3</accession>
<dbReference type="GO" id="GO:0036376">
    <property type="term" value="P:sodium ion export across plasma membrane"/>
    <property type="evidence" value="ECO:0007669"/>
    <property type="project" value="InterPro"/>
</dbReference>
<dbReference type="Pfam" id="PF04277">
    <property type="entry name" value="OAD_gamma"/>
    <property type="match status" value="1"/>
</dbReference>
<comment type="function">
    <text evidence="2 16 17">Catalyzes the decarboxylation of oxaloacetate coupled to Na(+) translocation.</text>
</comment>
<dbReference type="RefSeq" id="WP_091964235.1">
    <property type="nucleotide sequence ID" value="NZ_FOLH01000005.1"/>
</dbReference>
<evidence type="ECO:0000313" key="19">
    <source>
        <dbReference type="Proteomes" id="UP000199058"/>
    </source>
</evidence>
<name>A0A1I1ITW3_9GAMM</name>
<gene>
    <name evidence="16" type="primary">oadG</name>
    <name evidence="18" type="ORF">SAMN05660443_2494</name>
</gene>
<evidence type="ECO:0000256" key="17">
    <source>
        <dbReference type="RuleBase" id="RU004278"/>
    </source>
</evidence>
<dbReference type="GO" id="GO:0005886">
    <property type="term" value="C:plasma membrane"/>
    <property type="evidence" value="ECO:0007669"/>
    <property type="project" value="UniProtKB-SubCell"/>
</dbReference>
<comment type="subcellular location">
    <subcellularLocation>
        <location evidence="3 16 17">Cell membrane</location>
        <topology evidence="3 16 17">Single-pass membrane protein</topology>
    </subcellularLocation>
</comment>
<sequence>MQDPDLIAEGFNLMLLGMGFVFMFLTVLVIATTLMSKTINRFFPSPEEAVQAGISGKPAAQLPSDKNPEIIAVISAALHLHRQRKQ</sequence>
<keyword evidence="10 16" id="KW-1133">Transmembrane helix</keyword>
<comment type="cofactor">
    <cofactor evidence="1 16 17">
        <name>Na(+)</name>
        <dbReference type="ChEBI" id="CHEBI:29101"/>
    </cofactor>
</comment>
<evidence type="ECO:0000256" key="14">
    <source>
        <dbReference type="ARBA" id="ARBA00023201"/>
    </source>
</evidence>
<keyword evidence="14 16" id="KW-0739">Sodium transport</keyword>
<feature type="transmembrane region" description="Helical" evidence="16 17">
    <location>
        <begin position="12"/>
        <end position="35"/>
    </location>
</feature>
<evidence type="ECO:0000256" key="4">
    <source>
        <dbReference type="ARBA" id="ARBA00005844"/>
    </source>
</evidence>
<dbReference type="NCBIfam" id="TIGR01195">
    <property type="entry name" value="oadG_fam"/>
    <property type="match status" value="1"/>
</dbReference>
<dbReference type="STRING" id="1122252.SAMN05660443_2494"/>
<evidence type="ECO:0000313" key="18">
    <source>
        <dbReference type="EMBL" id="SFC39351.1"/>
    </source>
</evidence>
<keyword evidence="19" id="KW-1185">Reference proteome</keyword>
<dbReference type="Proteomes" id="UP000199058">
    <property type="component" value="Unassembled WGS sequence"/>
</dbReference>
<evidence type="ECO:0000256" key="12">
    <source>
        <dbReference type="ARBA" id="ARBA00023065"/>
    </source>
</evidence>
<dbReference type="InterPro" id="IPR023424">
    <property type="entry name" value="OadG"/>
</dbReference>
<evidence type="ECO:0000256" key="3">
    <source>
        <dbReference type="ARBA" id="ARBA00004162"/>
    </source>
</evidence>
<evidence type="ECO:0000256" key="15">
    <source>
        <dbReference type="ARBA" id="ARBA00048176"/>
    </source>
</evidence>
<evidence type="ECO:0000256" key="9">
    <source>
        <dbReference type="ARBA" id="ARBA00022967"/>
    </source>
</evidence>
<keyword evidence="6 16" id="KW-0813">Transport</keyword>
<evidence type="ECO:0000256" key="7">
    <source>
        <dbReference type="ARBA" id="ARBA00022475"/>
    </source>
</evidence>
<dbReference type="InterPro" id="IPR005899">
    <property type="entry name" value="Na_pump_deCOase"/>
</dbReference>
<keyword evidence="13 16" id="KW-0472">Membrane</keyword>
<evidence type="ECO:0000256" key="10">
    <source>
        <dbReference type="ARBA" id="ARBA00022989"/>
    </source>
</evidence>
<dbReference type="AlphaFoldDB" id="A0A1I1ITW3"/>
<comment type="catalytic activity">
    <reaction evidence="15 16 17">
        <text>oxaloacetate + 2 Na(+)(in) + H(+) = pyruvate + 2 Na(+)(out) + CO2</text>
        <dbReference type="Rhea" id="RHEA:57724"/>
        <dbReference type="ChEBI" id="CHEBI:15361"/>
        <dbReference type="ChEBI" id="CHEBI:15378"/>
        <dbReference type="ChEBI" id="CHEBI:16452"/>
        <dbReference type="ChEBI" id="CHEBI:16526"/>
        <dbReference type="ChEBI" id="CHEBI:29101"/>
        <dbReference type="EC" id="7.2.4.2"/>
    </reaction>
</comment>
<dbReference type="GO" id="GO:0008948">
    <property type="term" value="F:oxaloacetate decarboxylase activity"/>
    <property type="evidence" value="ECO:0007669"/>
    <property type="project" value="UniProtKB-UniRule"/>
</dbReference>
<dbReference type="OrthoDB" id="5772594at2"/>
<keyword evidence="11 16" id="KW-0915">Sodium</keyword>
<keyword evidence="9 16" id="KW-1278">Translocase</keyword>
<dbReference type="EC" id="7.2.4.2" evidence="16"/>
<keyword evidence="8 16" id="KW-0812">Transmembrane</keyword>
<dbReference type="GO" id="GO:0015081">
    <property type="term" value="F:sodium ion transmembrane transporter activity"/>
    <property type="evidence" value="ECO:0007669"/>
    <property type="project" value="UniProtKB-UniRule"/>
</dbReference>
<keyword evidence="7 16" id="KW-1003">Cell membrane</keyword>
<comment type="subunit">
    <text evidence="5 16">Heterotrimer of an alpha, a beta and a gamma subunit.</text>
</comment>
<evidence type="ECO:0000256" key="11">
    <source>
        <dbReference type="ARBA" id="ARBA00023053"/>
    </source>
</evidence>
<dbReference type="GO" id="GO:0015451">
    <property type="term" value="F:decarboxylation-driven active transmembrane transporter activity"/>
    <property type="evidence" value="ECO:0007669"/>
    <property type="project" value="UniProtKB-EC"/>
</dbReference>
<proteinExistence type="inferred from homology"/>
<evidence type="ECO:0000256" key="8">
    <source>
        <dbReference type="ARBA" id="ARBA00022692"/>
    </source>
</evidence>
<evidence type="ECO:0000256" key="16">
    <source>
        <dbReference type="HAMAP-Rule" id="MF_00404"/>
    </source>
</evidence>
<evidence type="ECO:0000256" key="5">
    <source>
        <dbReference type="ARBA" id="ARBA00011869"/>
    </source>
</evidence>
<evidence type="ECO:0000256" key="1">
    <source>
        <dbReference type="ARBA" id="ARBA00001959"/>
    </source>
</evidence>
<keyword evidence="12 16" id="KW-0406">Ion transport</keyword>
<evidence type="ECO:0000256" key="13">
    <source>
        <dbReference type="ARBA" id="ARBA00023136"/>
    </source>
</evidence>
<protein>
    <recommendedName>
        <fullName evidence="16">Probable oxaloacetate decarboxylase gamma chain</fullName>
        <ecNumber evidence="16">7.2.4.2</ecNumber>
    </recommendedName>
</protein>
<comment type="similarity">
    <text evidence="4 16 17">Belongs to the OadG family.</text>
</comment>
<evidence type="ECO:0000256" key="2">
    <source>
        <dbReference type="ARBA" id="ARBA00003002"/>
    </source>
</evidence>
<evidence type="ECO:0000256" key="6">
    <source>
        <dbReference type="ARBA" id="ARBA00022448"/>
    </source>
</evidence>
<dbReference type="HAMAP" id="MF_00404">
    <property type="entry name" value="OadG"/>
    <property type="match status" value="1"/>
</dbReference>